<proteinExistence type="predicted"/>
<organism evidence="3 4">
    <name type="scientific">candidate division WOR-3 bacterium 4484_100</name>
    <dbReference type="NCBI Taxonomy" id="1936077"/>
    <lineage>
        <taxon>Bacteria</taxon>
        <taxon>Bacteria division WOR-3</taxon>
    </lineage>
</organism>
<name>A0A1V4QFK0_UNCW3</name>
<dbReference type="AlphaFoldDB" id="A0A1V4QFK0"/>
<dbReference type="PANTHER" id="PTHR30032:SF4">
    <property type="entry name" value="AMIDASE ENHANCER"/>
    <property type="match status" value="1"/>
</dbReference>
<feature type="transmembrane region" description="Helical" evidence="1">
    <location>
        <begin position="6"/>
        <end position="24"/>
    </location>
</feature>
<dbReference type="GO" id="GO:0030288">
    <property type="term" value="C:outer membrane-bounded periplasmic space"/>
    <property type="evidence" value="ECO:0007669"/>
    <property type="project" value="TreeGrafter"/>
</dbReference>
<accession>A0A1V4QFK0</accession>
<protein>
    <recommendedName>
        <fullName evidence="2">Sporulation stage II protein D amidase enhancer LytB N-terminal domain-containing protein</fullName>
    </recommendedName>
</protein>
<comment type="caution">
    <text evidence="3">The sequence shown here is derived from an EMBL/GenBank/DDBJ whole genome shotgun (WGS) entry which is preliminary data.</text>
</comment>
<evidence type="ECO:0000259" key="2">
    <source>
        <dbReference type="Pfam" id="PF08486"/>
    </source>
</evidence>
<dbReference type="InterPro" id="IPR051922">
    <property type="entry name" value="Bact_Sporulation_Assoc"/>
</dbReference>
<dbReference type="Proteomes" id="UP000191663">
    <property type="component" value="Unassembled WGS sequence"/>
</dbReference>
<reference evidence="4" key="1">
    <citation type="submission" date="2017-01" db="EMBL/GenBank/DDBJ databases">
        <title>Novel pathways for hydrocarbon cycling and metabolic interdependencies in hydrothermal sediment communities.</title>
        <authorList>
            <person name="Dombrowski N."/>
            <person name="Seitz K."/>
            <person name="Teske A."/>
            <person name="Baker B."/>
        </authorList>
    </citation>
    <scope>NUCLEOTIDE SEQUENCE [LARGE SCALE GENOMIC DNA]</scope>
</reference>
<dbReference type="GO" id="GO:0030435">
    <property type="term" value="P:sporulation resulting in formation of a cellular spore"/>
    <property type="evidence" value="ECO:0007669"/>
    <property type="project" value="InterPro"/>
</dbReference>
<evidence type="ECO:0000313" key="4">
    <source>
        <dbReference type="Proteomes" id="UP000191663"/>
    </source>
</evidence>
<evidence type="ECO:0000313" key="3">
    <source>
        <dbReference type="EMBL" id="OPX17747.1"/>
    </source>
</evidence>
<dbReference type="EMBL" id="MUKB01000083">
    <property type="protein sequence ID" value="OPX17747.1"/>
    <property type="molecule type" value="Genomic_DNA"/>
</dbReference>
<keyword evidence="1" id="KW-0812">Transmembrane</keyword>
<feature type="domain" description="Sporulation stage II protein D amidase enhancer LytB N-terminal" evidence="2">
    <location>
        <begin position="89"/>
        <end position="180"/>
    </location>
</feature>
<dbReference type="NCBIfam" id="TIGR02669">
    <property type="entry name" value="SpoIID_LytB"/>
    <property type="match status" value="1"/>
</dbReference>
<sequence length="269" mass="30828">MKRYIRPYHIIFVVIFLLNCLGYVRKQRVPRMVRVAIVCGAESIRIKEADASQTEEILINHRFPMYYRGGVYVNGRKYRGTVVLKKIGGKLWAINVLKIEDYLKGVVPAELGKITPNLLAAAKAQAVAARTYTYAHLNNYQELGFDLYATVQDQVYLGESGEDSLINIAIEQTRGEILVYHNKPIEAKYHSTCGGRTADFNDAWPGPAPPYLRSVRCPYCSKSPHFRWQKTYLTKERRKFDNRRQGVRSWCRDVSIWRPGNGTPGQKLP</sequence>
<dbReference type="PANTHER" id="PTHR30032">
    <property type="entry name" value="N-ACETYLMURAMOYL-L-ALANINE AMIDASE-RELATED"/>
    <property type="match status" value="1"/>
</dbReference>
<keyword evidence="1" id="KW-0472">Membrane</keyword>
<dbReference type="InterPro" id="IPR013693">
    <property type="entry name" value="SpoIID/LytB_N"/>
</dbReference>
<dbReference type="Pfam" id="PF08486">
    <property type="entry name" value="SpoIID"/>
    <property type="match status" value="1"/>
</dbReference>
<evidence type="ECO:0000256" key="1">
    <source>
        <dbReference type="SAM" id="Phobius"/>
    </source>
</evidence>
<gene>
    <name evidence="3" type="ORF">BXT86_04875</name>
</gene>
<dbReference type="InterPro" id="IPR013486">
    <property type="entry name" value="SpoIID/LytB"/>
</dbReference>
<keyword evidence="1" id="KW-1133">Transmembrane helix</keyword>